<dbReference type="EMBL" id="HBKR01016704">
    <property type="protein sequence ID" value="CAE2304829.1"/>
    <property type="molecule type" value="Transcribed_RNA"/>
</dbReference>
<name>A0A7S4KTV4_9EUKA</name>
<sequence>MCMENLVGADRSDSIDESLYELLRRVGLRDPGTVVRNVCTWRGVECIAEDIHKIWWTQVYPPFQADIAWLPKLLRTLYSYQVSFSYRPFDSRFLQKYSVSVRLIACSLVGEVVIECLPETLEVLCLNGNYLSGGLMIKKIPPKLQQIDVRYNNIDVAFVLEEVHTKDCLILIETQRDGKRSMVEVLHP</sequence>
<accession>A0A7S4KTV4</accession>
<gene>
    <name evidence="1" type="ORF">NAES01612_LOCUS11045</name>
</gene>
<proteinExistence type="predicted"/>
<reference evidence="1" key="1">
    <citation type="submission" date="2021-01" db="EMBL/GenBank/DDBJ databases">
        <authorList>
            <person name="Corre E."/>
            <person name="Pelletier E."/>
            <person name="Niang G."/>
            <person name="Scheremetjew M."/>
            <person name="Finn R."/>
            <person name="Kale V."/>
            <person name="Holt S."/>
            <person name="Cochrane G."/>
            <person name="Meng A."/>
            <person name="Brown T."/>
            <person name="Cohen L."/>
        </authorList>
    </citation>
    <scope>NUCLEOTIDE SEQUENCE</scope>
    <source>
        <strain evidence="1">SoJaBio B1-5/56/2</strain>
    </source>
</reference>
<protein>
    <submittedName>
        <fullName evidence="1">Uncharacterized protein</fullName>
    </submittedName>
</protein>
<organism evidence="1">
    <name type="scientific">Paramoeba aestuarina</name>
    <dbReference type="NCBI Taxonomy" id="180227"/>
    <lineage>
        <taxon>Eukaryota</taxon>
        <taxon>Amoebozoa</taxon>
        <taxon>Discosea</taxon>
        <taxon>Flabellinia</taxon>
        <taxon>Dactylopodida</taxon>
        <taxon>Paramoebidae</taxon>
        <taxon>Paramoeba</taxon>
    </lineage>
</organism>
<dbReference type="AlphaFoldDB" id="A0A7S4KTV4"/>
<evidence type="ECO:0000313" key="1">
    <source>
        <dbReference type="EMBL" id="CAE2304829.1"/>
    </source>
</evidence>